<comment type="caution">
    <text evidence="1">The sequence shown here is derived from an EMBL/GenBank/DDBJ whole genome shotgun (WGS) entry which is preliminary data.</text>
</comment>
<protein>
    <submittedName>
        <fullName evidence="1">Uncharacterized protein</fullName>
    </submittedName>
</protein>
<dbReference type="Proteomes" id="UP000821865">
    <property type="component" value="Chromosome 1"/>
</dbReference>
<accession>A0ACB8DTY9</accession>
<reference evidence="1" key="1">
    <citation type="submission" date="2020-05" db="EMBL/GenBank/DDBJ databases">
        <title>Large-scale comparative analyses of tick genomes elucidate their genetic diversity and vector capacities.</title>
        <authorList>
            <person name="Jia N."/>
            <person name="Wang J."/>
            <person name="Shi W."/>
            <person name="Du L."/>
            <person name="Sun Y."/>
            <person name="Zhan W."/>
            <person name="Jiang J."/>
            <person name="Wang Q."/>
            <person name="Zhang B."/>
            <person name="Ji P."/>
            <person name="Sakyi L.B."/>
            <person name="Cui X."/>
            <person name="Yuan T."/>
            <person name="Jiang B."/>
            <person name="Yang W."/>
            <person name="Lam T.T.-Y."/>
            <person name="Chang Q."/>
            <person name="Ding S."/>
            <person name="Wang X."/>
            <person name="Zhu J."/>
            <person name="Ruan X."/>
            <person name="Zhao L."/>
            <person name="Wei J."/>
            <person name="Que T."/>
            <person name="Du C."/>
            <person name="Cheng J."/>
            <person name="Dai P."/>
            <person name="Han X."/>
            <person name="Huang E."/>
            <person name="Gao Y."/>
            <person name="Liu J."/>
            <person name="Shao H."/>
            <person name="Ye R."/>
            <person name="Li L."/>
            <person name="Wei W."/>
            <person name="Wang X."/>
            <person name="Wang C."/>
            <person name="Yang T."/>
            <person name="Huo Q."/>
            <person name="Li W."/>
            <person name="Guo W."/>
            <person name="Chen H."/>
            <person name="Zhou L."/>
            <person name="Ni X."/>
            <person name="Tian J."/>
            <person name="Zhou Y."/>
            <person name="Sheng Y."/>
            <person name="Liu T."/>
            <person name="Pan Y."/>
            <person name="Xia L."/>
            <person name="Li J."/>
            <person name="Zhao F."/>
            <person name="Cao W."/>
        </authorList>
    </citation>
    <scope>NUCLEOTIDE SEQUENCE</scope>
    <source>
        <strain evidence="1">Dsil-2018</strain>
    </source>
</reference>
<organism evidence="1 2">
    <name type="scientific">Dermacentor silvarum</name>
    <name type="common">Tick</name>
    <dbReference type="NCBI Taxonomy" id="543639"/>
    <lineage>
        <taxon>Eukaryota</taxon>
        <taxon>Metazoa</taxon>
        <taxon>Ecdysozoa</taxon>
        <taxon>Arthropoda</taxon>
        <taxon>Chelicerata</taxon>
        <taxon>Arachnida</taxon>
        <taxon>Acari</taxon>
        <taxon>Parasitiformes</taxon>
        <taxon>Ixodida</taxon>
        <taxon>Ixodoidea</taxon>
        <taxon>Ixodidae</taxon>
        <taxon>Rhipicephalinae</taxon>
        <taxon>Dermacentor</taxon>
    </lineage>
</organism>
<keyword evidence="2" id="KW-1185">Reference proteome</keyword>
<name>A0ACB8DTY9_DERSI</name>
<gene>
    <name evidence="1" type="ORF">HPB49_003361</name>
</gene>
<evidence type="ECO:0000313" key="1">
    <source>
        <dbReference type="EMBL" id="KAH7977743.1"/>
    </source>
</evidence>
<proteinExistence type="predicted"/>
<dbReference type="EMBL" id="CM023470">
    <property type="protein sequence ID" value="KAH7977743.1"/>
    <property type="molecule type" value="Genomic_DNA"/>
</dbReference>
<evidence type="ECO:0000313" key="2">
    <source>
        <dbReference type="Proteomes" id="UP000821865"/>
    </source>
</evidence>
<sequence length="146" mass="16178">MRGTPRNFTEGGGIRRSHVHSAGGAISRGPSNQTPPSPQQPVGLVPLRRSTRIRLVPESSKPSLMDVVFDRASLCIMESQVDRQRYAKLMKSVLAPAYTYVLITFKHDDQSYKGENTTLKKLSELQEITVPGIKSPVIEVTWLMTG</sequence>